<dbReference type="Pfam" id="PF16193">
    <property type="entry name" value="AAA_assoc_2"/>
    <property type="match status" value="1"/>
</dbReference>
<dbReference type="Gene3D" id="1.20.272.10">
    <property type="match status" value="1"/>
</dbReference>
<evidence type="ECO:0000256" key="1">
    <source>
        <dbReference type="ARBA" id="ARBA00008959"/>
    </source>
</evidence>
<feature type="compositionally biased region" description="Basic and acidic residues" evidence="4">
    <location>
        <begin position="477"/>
        <end position="490"/>
    </location>
</feature>
<evidence type="ECO:0000313" key="7">
    <source>
        <dbReference type="Proteomes" id="UP000588277"/>
    </source>
</evidence>
<dbReference type="InterPro" id="IPR003593">
    <property type="entry name" value="AAA+_ATPase"/>
</dbReference>
<dbReference type="GO" id="GO:0000731">
    <property type="term" value="P:DNA synthesis involved in DNA repair"/>
    <property type="evidence" value="ECO:0007669"/>
    <property type="project" value="TreeGrafter"/>
</dbReference>
<comment type="similarity">
    <text evidence="1">Belongs to the AAA ATPase family. RarA/MGS1/WRNIP1 subfamily.</text>
</comment>
<dbReference type="EMBL" id="JAAIIH010000001">
    <property type="protein sequence ID" value="NMM99435.1"/>
    <property type="molecule type" value="Genomic_DNA"/>
</dbReference>
<evidence type="ECO:0000313" key="6">
    <source>
        <dbReference type="EMBL" id="NMM99435.1"/>
    </source>
</evidence>
<evidence type="ECO:0000256" key="4">
    <source>
        <dbReference type="SAM" id="MobiDB-lite"/>
    </source>
</evidence>
<reference evidence="6 7" key="1">
    <citation type="submission" date="2020-02" db="EMBL/GenBank/DDBJ databases">
        <title>Characterization of phylogenetic diversity of novel bifidobacterial species isolated in Czech ZOOs.</title>
        <authorList>
            <person name="Lugli G.A."/>
            <person name="Vera N.B."/>
            <person name="Ventura M."/>
        </authorList>
    </citation>
    <scope>NUCLEOTIDE SEQUENCE [LARGE SCALE GENOMIC DNA]</scope>
    <source>
        <strain evidence="6 7">DSM 109958</strain>
    </source>
</reference>
<comment type="caution">
    <text evidence="6">The sequence shown here is derived from an EMBL/GenBank/DDBJ whole genome shotgun (WGS) entry which is preliminary data.</text>
</comment>
<keyword evidence="7" id="KW-1185">Reference proteome</keyword>
<organism evidence="6 7">
    <name type="scientific">Bifidobacterium moraviense</name>
    <dbReference type="NCBI Taxonomy" id="2675323"/>
    <lineage>
        <taxon>Bacteria</taxon>
        <taxon>Bacillati</taxon>
        <taxon>Actinomycetota</taxon>
        <taxon>Actinomycetes</taxon>
        <taxon>Bifidobacteriales</taxon>
        <taxon>Bifidobacteriaceae</taxon>
        <taxon>Bifidobacterium</taxon>
    </lineage>
</organism>
<dbReference type="InterPro" id="IPR032423">
    <property type="entry name" value="AAA_assoc_2"/>
</dbReference>
<dbReference type="GO" id="GO:0017116">
    <property type="term" value="F:single-stranded DNA helicase activity"/>
    <property type="evidence" value="ECO:0007669"/>
    <property type="project" value="TreeGrafter"/>
</dbReference>
<sequence>MAGMDEQDLFGAADAPEDVTRPLAVRMRPSTVDEVVGQSHVLGPGSPLRRLANPASRGSLTAPSSIILFGPPGVGKTTLAYIVARQSGRVFEELSAVTSGVRDVRDVLARARQRLVAEGRETVLFIDEVHRFSKSQQDALLPSVENRDVTFIGATTENPSFSVIKPLLSRSVVVKLESLSPEDLRTLVERALASPRGLKGEVKASDEAIDEIVRMAGGDARKTLTILEAAAGAVTGDKERAKGARRPIITPDVVGQVMDVATVRYDKAGDDHYDVISAFIKSMRGSDPDAALHWLARMIRAGEDPRFIARRIMIAAAEEVGMAAPQVLQVTVAAAQAVAMVGMPEGRLILAEATLAVATAPKSNASYMAINQALADVDAGNIGQVPMHLRNAPTALMKSWGNHEGYRYAHDWPGAVAPQQYMPDELVGREYYHPNDRGYEHEIGPRLERIRSILHRETPRGAERSRSGSGNPQPDAEESRSDRARRDSGRPDGGAGDASVIGDASGAPDADA</sequence>
<accession>A0A7Y0HWP0</accession>
<dbReference type="SMART" id="SM00382">
    <property type="entry name" value="AAA"/>
    <property type="match status" value="1"/>
</dbReference>
<dbReference type="SUPFAM" id="SSF48019">
    <property type="entry name" value="post-AAA+ oligomerization domain-like"/>
    <property type="match status" value="1"/>
</dbReference>
<evidence type="ECO:0000256" key="3">
    <source>
        <dbReference type="ARBA" id="ARBA00022840"/>
    </source>
</evidence>
<dbReference type="GO" id="GO:0016887">
    <property type="term" value="F:ATP hydrolysis activity"/>
    <property type="evidence" value="ECO:0007669"/>
    <property type="project" value="InterPro"/>
</dbReference>
<feature type="domain" description="AAA+ ATPase" evidence="5">
    <location>
        <begin position="62"/>
        <end position="178"/>
    </location>
</feature>
<dbReference type="CDD" id="cd18139">
    <property type="entry name" value="HLD_clamp_RarA"/>
    <property type="match status" value="1"/>
</dbReference>
<name>A0A7Y0HWP0_9BIFI</name>
<dbReference type="GO" id="GO:0008047">
    <property type="term" value="F:enzyme activator activity"/>
    <property type="evidence" value="ECO:0007669"/>
    <property type="project" value="TreeGrafter"/>
</dbReference>
<evidence type="ECO:0000259" key="5">
    <source>
        <dbReference type="SMART" id="SM00382"/>
    </source>
</evidence>
<dbReference type="Pfam" id="PF00004">
    <property type="entry name" value="AAA"/>
    <property type="match status" value="1"/>
</dbReference>
<dbReference type="SUPFAM" id="SSF52540">
    <property type="entry name" value="P-loop containing nucleoside triphosphate hydrolases"/>
    <property type="match status" value="1"/>
</dbReference>
<dbReference type="GO" id="GO:0003677">
    <property type="term" value="F:DNA binding"/>
    <property type="evidence" value="ECO:0007669"/>
    <property type="project" value="InterPro"/>
</dbReference>
<evidence type="ECO:0000256" key="2">
    <source>
        <dbReference type="ARBA" id="ARBA00022741"/>
    </source>
</evidence>
<feature type="compositionally biased region" description="Basic and acidic residues" evidence="4">
    <location>
        <begin position="456"/>
        <end position="466"/>
    </location>
</feature>
<feature type="region of interest" description="Disordered" evidence="4">
    <location>
        <begin position="456"/>
        <end position="512"/>
    </location>
</feature>
<dbReference type="InterPro" id="IPR021886">
    <property type="entry name" value="MgsA_C"/>
</dbReference>
<dbReference type="FunFam" id="1.20.272.10:FF:000001">
    <property type="entry name" value="Putative AAA family ATPase"/>
    <property type="match status" value="1"/>
</dbReference>
<proteinExistence type="inferred from homology"/>
<gene>
    <name evidence="6" type="ORF">G1C96_0012</name>
</gene>
<protein>
    <submittedName>
        <fullName evidence="6">Recombination factor protein RarA</fullName>
    </submittedName>
</protein>
<dbReference type="InterPro" id="IPR003959">
    <property type="entry name" value="ATPase_AAA_core"/>
</dbReference>
<dbReference type="Proteomes" id="UP000588277">
    <property type="component" value="Unassembled WGS sequence"/>
</dbReference>
<dbReference type="FunFam" id="3.40.50.300:FF:000345">
    <property type="entry name" value="AAA family ATPase"/>
    <property type="match status" value="1"/>
</dbReference>
<keyword evidence="3" id="KW-0067">ATP-binding</keyword>
<dbReference type="AlphaFoldDB" id="A0A7Y0HWP0"/>
<dbReference type="Gene3D" id="1.10.8.60">
    <property type="match status" value="1"/>
</dbReference>
<dbReference type="InterPro" id="IPR027417">
    <property type="entry name" value="P-loop_NTPase"/>
</dbReference>
<dbReference type="InterPro" id="IPR008921">
    <property type="entry name" value="DNA_pol3_clamp-load_cplx_C"/>
</dbReference>
<dbReference type="Gene3D" id="3.40.50.300">
    <property type="entry name" value="P-loop containing nucleotide triphosphate hydrolases"/>
    <property type="match status" value="1"/>
</dbReference>
<dbReference type="CDD" id="cd00009">
    <property type="entry name" value="AAA"/>
    <property type="match status" value="1"/>
</dbReference>
<dbReference type="Pfam" id="PF12002">
    <property type="entry name" value="MgsA_C"/>
    <property type="match status" value="1"/>
</dbReference>
<dbReference type="InterPro" id="IPR051314">
    <property type="entry name" value="AAA_ATPase_RarA/MGS1/WRNIP1"/>
</dbReference>
<keyword evidence="2" id="KW-0547">Nucleotide-binding</keyword>
<dbReference type="PANTHER" id="PTHR13779">
    <property type="entry name" value="WERNER HELICASE-INTERACTING PROTEIN 1 FAMILY MEMBER"/>
    <property type="match status" value="1"/>
</dbReference>
<dbReference type="GO" id="GO:0006261">
    <property type="term" value="P:DNA-templated DNA replication"/>
    <property type="evidence" value="ECO:0007669"/>
    <property type="project" value="TreeGrafter"/>
</dbReference>
<dbReference type="Gene3D" id="1.10.3710.10">
    <property type="entry name" value="DNA polymerase III clamp loader subunits, C-terminal domain"/>
    <property type="match status" value="1"/>
</dbReference>
<dbReference type="GO" id="GO:0005524">
    <property type="term" value="F:ATP binding"/>
    <property type="evidence" value="ECO:0007669"/>
    <property type="project" value="UniProtKB-KW"/>
</dbReference>
<dbReference type="PANTHER" id="PTHR13779:SF7">
    <property type="entry name" value="ATPASE WRNIP1"/>
    <property type="match status" value="1"/>
</dbReference>